<comment type="caution">
    <text evidence="2">The sequence shown here is derived from an EMBL/GenBank/DDBJ whole genome shotgun (WGS) entry which is preliminary data.</text>
</comment>
<gene>
    <name evidence="2" type="ORF">ACH5RR_008727</name>
</gene>
<organism evidence="2 3">
    <name type="scientific">Cinchona calisaya</name>
    <dbReference type="NCBI Taxonomy" id="153742"/>
    <lineage>
        <taxon>Eukaryota</taxon>
        <taxon>Viridiplantae</taxon>
        <taxon>Streptophyta</taxon>
        <taxon>Embryophyta</taxon>
        <taxon>Tracheophyta</taxon>
        <taxon>Spermatophyta</taxon>
        <taxon>Magnoliopsida</taxon>
        <taxon>eudicotyledons</taxon>
        <taxon>Gunneridae</taxon>
        <taxon>Pentapetalae</taxon>
        <taxon>asterids</taxon>
        <taxon>lamiids</taxon>
        <taxon>Gentianales</taxon>
        <taxon>Rubiaceae</taxon>
        <taxon>Cinchonoideae</taxon>
        <taxon>Cinchoneae</taxon>
        <taxon>Cinchona</taxon>
    </lineage>
</organism>
<protein>
    <submittedName>
        <fullName evidence="2">Uncharacterized protein</fullName>
    </submittedName>
</protein>
<feature type="region of interest" description="Disordered" evidence="1">
    <location>
        <begin position="1"/>
        <end position="31"/>
    </location>
</feature>
<feature type="compositionally biased region" description="Basic and acidic residues" evidence="1">
    <location>
        <begin position="11"/>
        <end position="25"/>
    </location>
</feature>
<dbReference type="EMBL" id="JBJUIK010000004">
    <property type="protein sequence ID" value="KAL3529405.1"/>
    <property type="molecule type" value="Genomic_DNA"/>
</dbReference>
<evidence type="ECO:0000313" key="3">
    <source>
        <dbReference type="Proteomes" id="UP001630127"/>
    </source>
</evidence>
<keyword evidence="3" id="KW-1185">Reference proteome</keyword>
<dbReference type="AlphaFoldDB" id="A0ABD3AFT0"/>
<proteinExistence type="predicted"/>
<sequence length="87" mass="9436">MVKKLQIVANTKEDNPIHEAEEAPVPKENPVQAKAFPSSVVVGTPLAVEINVEEVERNKAQAEVSPSPVEVGNHLASWSLLLQTEEV</sequence>
<evidence type="ECO:0000256" key="1">
    <source>
        <dbReference type="SAM" id="MobiDB-lite"/>
    </source>
</evidence>
<name>A0ABD3AFT0_9GENT</name>
<accession>A0ABD3AFT0</accession>
<dbReference type="Proteomes" id="UP001630127">
    <property type="component" value="Unassembled WGS sequence"/>
</dbReference>
<reference evidence="2 3" key="1">
    <citation type="submission" date="2024-11" db="EMBL/GenBank/DDBJ databases">
        <title>A near-complete genome assembly of Cinchona calisaya.</title>
        <authorList>
            <person name="Lian D.C."/>
            <person name="Zhao X.W."/>
            <person name="Wei L."/>
        </authorList>
    </citation>
    <scope>NUCLEOTIDE SEQUENCE [LARGE SCALE GENOMIC DNA]</scope>
    <source>
        <tissue evidence="2">Nenye</tissue>
    </source>
</reference>
<evidence type="ECO:0000313" key="2">
    <source>
        <dbReference type="EMBL" id="KAL3529405.1"/>
    </source>
</evidence>